<organism evidence="2 3">
    <name type="scientific">Salegentibacter mishustinae</name>
    <dbReference type="NCBI Taxonomy" id="270918"/>
    <lineage>
        <taxon>Bacteria</taxon>
        <taxon>Pseudomonadati</taxon>
        <taxon>Bacteroidota</taxon>
        <taxon>Flavobacteriia</taxon>
        <taxon>Flavobacteriales</taxon>
        <taxon>Flavobacteriaceae</taxon>
        <taxon>Salegentibacter</taxon>
    </lineage>
</organism>
<keyword evidence="1" id="KW-0732">Signal</keyword>
<accession>A0A0Q9ZBV6</accession>
<dbReference type="EMBL" id="LKTP01000001">
    <property type="protein sequence ID" value="KRG30443.1"/>
    <property type="molecule type" value="Genomic_DNA"/>
</dbReference>
<dbReference type="OrthoDB" id="1420424at2"/>
<gene>
    <name evidence="2" type="ORF">APR42_00850</name>
</gene>
<name>A0A0Q9ZBV6_9FLAO</name>
<protein>
    <recommendedName>
        <fullName evidence="4">Adhesin domain-containing protein</fullName>
    </recommendedName>
</protein>
<sequence>MKTTRYNLMFALALCLPVVLSAQTKKLNKTYKTSDNVEVKIDASHTNIVVDYWDKNEVQIEATLETGELAKEKTEELLAAWKLNTSGNASTVNISSGGGMQWNGDIDLSGLEKPLASLPQMLEPLMNNLVTPLLQSMGESMGEGMGAPLPPEFSEKMGKIKFDYEAYQKDGDEYLAKFEKEVEANFGDDFEKSMEKWASQFEKNAEKWEKNFEMKMEINEEELEKSMEKWAESFGKDMEAWGESFGAQMEARFGEDEKGKSKVIVLNNSKAKKTIKVKMPKNAKLKLDVRHGEVKLSGSTNNLRADLSHSKLNADRINGKNTNVEAAYTPVNINYWSYGIMDAKYVKNFKINKVKSIKLTSNSSNVNINELQDTGILSGNFGELNIVSLGPNFKNLDINLENSDLELGLPSSAFNFMYSGTQSDIKHPNALKLTSSESYDNKKLSGYHKSKDAGGNISIKANFSEVLLN</sequence>
<evidence type="ECO:0000313" key="3">
    <source>
        <dbReference type="Proteomes" id="UP000051643"/>
    </source>
</evidence>
<feature type="chain" id="PRO_5006389306" description="Adhesin domain-containing protein" evidence="1">
    <location>
        <begin position="23"/>
        <end position="469"/>
    </location>
</feature>
<dbReference type="STRING" id="270918.APR42_00850"/>
<dbReference type="RefSeq" id="WP_057480269.1">
    <property type="nucleotide sequence ID" value="NZ_BMWR01000002.1"/>
</dbReference>
<dbReference type="AlphaFoldDB" id="A0A0Q9ZBV6"/>
<dbReference type="Proteomes" id="UP000051643">
    <property type="component" value="Unassembled WGS sequence"/>
</dbReference>
<evidence type="ECO:0000256" key="1">
    <source>
        <dbReference type="SAM" id="SignalP"/>
    </source>
</evidence>
<reference evidence="2" key="1">
    <citation type="submission" date="2015-10" db="EMBL/GenBank/DDBJ databases">
        <title>Draft genome sequence of Salegentibacter mishustinae KCTC 12263.</title>
        <authorList>
            <person name="Lin W."/>
            <person name="Zheng Q."/>
        </authorList>
    </citation>
    <scope>NUCLEOTIDE SEQUENCE [LARGE SCALE GENOMIC DNA]</scope>
    <source>
        <strain evidence="2">KCTC 12263</strain>
    </source>
</reference>
<evidence type="ECO:0000313" key="2">
    <source>
        <dbReference type="EMBL" id="KRG30443.1"/>
    </source>
</evidence>
<feature type="signal peptide" evidence="1">
    <location>
        <begin position="1"/>
        <end position="22"/>
    </location>
</feature>
<comment type="caution">
    <text evidence="2">The sequence shown here is derived from an EMBL/GenBank/DDBJ whole genome shotgun (WGS) entry which is preliminary data.</text>
</comment>
<evidence type="ECO:0008006" key="4">
    <source>
        <dbReference type="Google" id="ProtNLM"/>
    </source>
</evidence>
<proteinExistence type="predicted"/>
<keyword evidence="3" id="KW-1185">Reference proteome</keyword>